<dbReference type="InterPro" id="IPR022790">
    <property type="entry name" value="GH26_dom"/>
</dbReference>
<accession>A0A8J3ZBN5</accession>
<evidence type="ECO:0000256" key="1">
    <source>
        <dbReference type="ARBA" id="ARBA00007754"/>
    </source>
</evidence>
<keyword evidence="3 4" id="KW-0326">Glycosidase</keyword>
<dbReference type="SUPFAM" id="SSF51445">
    <property type="entry name" value="(Trans)glycosidases"/>
    <property type="match status" value="1"/>
</dbReference>
<dbReference type="GO" id="GO:0006080">
    <property type="term" value="P:substituted mannan metabolic process"/>
    <property type="evidence" value="ECO:0007669"/>
    <property type="project" value="InterPro"/>
</dbReference>
<evidence type="ECO:0000256" key="4">
    <source>
        <dbReference type="PROSITE-ProRule" id="PRU01100"/>
    </source>
</evidence>
<reference evidence="6" key="1">
    <citation type="submission" date="2021-01" db="EMBL/GenBank/DDBJ databases">
        <title>Whole genome shotgun sequence of Virgisporangium aurantiacum NBRC 16421.</title>
        <authorList>
            <person name="Komaki H."/>
            <person name="Tamura T."/>
        </authorList>
    </citation>
    <scope>NUCLEOTIDE SEQUENCE</scope>
    <source>
        <strain evidence="6">NBRC 16421</strain>
    </source>
</reference>
<organism evidence="6 7">
    <name type="scientific">Virgisporangium aurantiacum</name>
    <dbReference type="NCBI Taxonomy" id="175570"/>
    <lineage>
        <taxon>Bacteria</taxon>
        <taxon>Bacillati</taxon>
        <taxon>Actinomycetota</taxon>
        <taxon>Actinomycetes</taxon>
        <taxon>Micromonosporales</taxon>
        <taxon>Micromonosporaceae</taxon>
        <taxon>Virgisporangium</taxon>
    </lineage>
</organism>
<feature type="active site" description="Proton donor" evidence="4">
    <location>
        <position position="157"/>
    </location>
</feature>
<sequence>MIRSLVLVAGTVLVLATGCSHESPAPPEPNLSAVPSSQATHPGPFAAGPVYVPPTGALFGSWVKPRAVTQPGRIEAVSTWEAALGRQLDIVHTYKRFDEPFFTDSDLTFGARSTLMLSWAGGDSRSVVSGRHDALIRERARQVRDYGKPLLLRYRWEMDRPNLQATMWSPEDYIAMWKHVRSLFAAEGVRNASWVWCPTIEGFERGNAPSFYPGDDQVDWVCVDVYSGARFVPLGDHLRPFFAFAAARPSKPVMIGEFGVARQYPSSQRAAWIRNGTAVFKANPQVKAVLYFESDPDDRKPDGMFSITDDAAALAAFREMASDPYFNVAPRG</sequence>
<dbReference type="Pfam" id="PF02156">
    <property type="entry name" value="Glyco_hydro_26"/>
    <property type="match status" value="1"/>
</dbReference>
<dbReference type="RefSeq" id="WP_204000041.1">
    <property type="nucleotide sequence ID" value="NZ_BOPG01000043.1"/>
</dbReference>
<proteinExistence type="inferred from homology"/>
<keyword evidence="2 4" id="KW-0378">Hydrolase</keyword>
<evidence type="ECO:0000256" key="2">
    <source>
        <dbReference type="ARBA" id="ARBA00022801"/>
    </source>
</evidence>
<comment type="similarity">
    <text evidence="1 4">Belongs to the glycosyl hydrolase 26 family.</text>
</comment>
<protein>
    <recommendedName>
        <fullName evidence="5">GH26 domain-containing protein</fullName>
    </recommendedName>
</protein>
<evidence type="ECO:0000313" key="6">
    <source>
        <dbReference type="EMBL" id="GIJ58770.1"/>
    </source>
</evidence>
<feature type="domain" description="GH26" evidence="5">
    <location>
        <begin position="35"/>
        <end position="317"/>
    </location>
</feature>
<dbReference type="Proteomes" id="UP000612585">
    <property type="component" value="Unassembled WGS sequence"/>
</dbReference>
<dbReference type="InterPro" id="IPR000805">
    <property type="entry name" value="Glyco_hydro_26"/>
</dbReference>
<dbReference type="PANTHER" id="PTHR40079:SF4">
    <property type="entry name" value="GH26 DOMAIN-CONTAINING PROTEIN-RELATED"/>
    <property type="match status" value="1"/>
</dbReference>
<dbReference type="EMBL" id="BOPG01000043">
    <property type="protein sequence ID" value="GIJ58770.1"/>
    <property type="molecule type" value="Genomic_DNA"/>
</dbReference>
<dbReference type="InterPro" id="IPR017853">
    <property type="entry name" value="GH"/>
</dbReference>
<dbReference type="PANTHER" id="PTHR40079">
    <property type="entry name" value="MANNAN ENDO-1,4-BETA-MANNOSIDASE E-RELATED"/>
    <property type="match status" value="1"/>
</dbReference>
<gene>
    <name evidence="6" type="ORF">Vau01_062860</name>
</gene>
<keyword evidence="7" id="KW-1185">Reference proteome</keyword>
<dbReference type="Gene3D" id="3.20.20.80">
    <property type="entry name" value="Glycosidases"/>
    <property type="match status" value="1"/>
</dbReference>
<comment type="caution">
    <text evidence="6">The sequence shown here is derived from an EMBL/GenBank/DDBJ whole genome shotgun (WGS) entry which is preliminary data.</text>
</comment>
<dbReference type="PROSITE" id="PS51764">
    <property type="entry name" value="GH26"/>
    <property type="match status" value="1"/>
</dbReference>
<name>A0A8J3ZBN5_9ACTN</name>
<dbReference type="GO" id="GO:0016985">
    <property type="term" value="F:mannan endo-1,4-beta-mannosidase activity"/>
    <property type="evidence" value="ECO:0007669"/>
    <property type="project" value="InterPro"/>
</dbReference>
<dbReference type="AlphaFoldDB" id="A0A8J3ZBN5"/>
<evidence type="ECO:0000256" key="3">
    <source>
        <dbReference type="ARBA" id="ARBA00023295"/>
    </source>
</evidence>
<evidence type="ECO:0000313" key="7">
    <source>
        <dbReference type="Proteomes" id="UP000612585"/>
    </source>
</evidence>
<evidence type="ECO:0000259" key="5">
    <source>
        <dbReference type="PROSITE" id="PS51764"/>
    </source>
</evidence>
<feature type="active site" description="Nucleophile" evidence="4">
    <location>
        <position position="257"/>
    </location>
</feature>
<dbReference type="PROSITE" id="PS51257">
    <property type="entry name" value="PROKAR_LIPOPROTEIN"/>
    <property type="match status" value="1"/>
</dbReference>